<organism evidence="10 11">
    <name type="scientific">Mycoemilia scoparia</name>
    <dbReference type="NCBI Taxonomy" id="417184"/>
    <lineage>
        <taxon>Eukaryota</taxon>
        <taxon>Fungi</taxon>
        <taxon>Fungi incertae sedis</taxon>
        <taxon>Zoopagomycota</taxon>
        <taxon>Kickxellomycotina</taxon>
        <taxon>Kickxellomycetes</taxon>
        <taxon>Kickxellales</taxon>
        <taxon>Kickxellaceae</taxon>
        <taxon>Mycoemilia</taxon>
    </lineage>
</organism>
<keyword evidence="6" id="KW-0067">ATP-binding</keyword>
<evidence type="ECO:0000256" key="5">
    <source>
        <dbReference type="ARBA" id="ARBA00022833"/>
    </source>
</evidence>
<keyword evidence="2" id="KW-0547">Nucleotide-binding</keyword>
<dbReference type="GO" id="GO:0016787">
    <property type="term" value="F:hydrolase activity"/>
    <property type="evidence" value="ECO:0007669"/>
    <property type="project" value="UniProtKB-KW"/>
</dbReference>
<dbReference type="AlphaFoldDB" id="A0A9W7ZWB5"/>
<feature type="domain" description="Helicase C-terminal" evidence="9">
    <location>
        <begin position="791"/>
        <end position="944"/>
    </location>
</feature>
<accession>A0A9W7ZWB5</accession>
<dbReference type="GO" id="GO:0006281">
    <property type="term" value="P:DNA repair"/>
    <property type="evidence" value="ECO:0007669"/>
    <property type="project" value="TreeGrafter"/>
</dbReference>
<keyword evidence="3" id="KW-0863">Zinc-finger</keyword>
<dbReference type="Pfam" id="PF00271">
    <property type="entry name" value="Helicase_C"/>
    <property type="match status" value="1"/>
</dbReference>
<dbReference type="GO" id="GO:0005524">
    <property type="term" value="F:ATP binding"/>
    <property type="evidence" value="ECO:0007669"/>
    <property type="project" value="UniProtKB-KW"/>
</dbReference>
<evidence type="ECO:0000313" key="10">
    <source>
        <dbReference type="EMBL" id="KAJ1917488.1"/>
    </source>
</evidence>
<comment type="caution">
    <text evidence="10">The sequence shown here is derived from an EMBL/GenBank/DDBJ whole genome shotgun (WGS) entry which is preliminary data.</text>
</comment>
<evidence type="ECO:0000256" key="6">
    <source>
        <dbReference type="ARBA" id="ARBA00022840"/>
    </source>
</evidence>
<reference evidence="10" key="1">
    <citation type="submission" date="2022-07" db="EMBL/GenBank/DDBJ databases">
        <title>Phylogenomic reconstructions and comparative analyses of Kickxellomycotina fungi.</title>
        <authorList>
            <person name="Reynolds N.K."/>
            <person name="Stajich J.E."/>
            <person name="Barry K."/>
            <person name="Grigoriev I.V."/>
            <person name="Crous P."/>
            <person name="Smith M.E."/>
        </authorList>
    </citation>
    <scope>NUCLEOTIDE SEQUENCE</scope>
    <source>
        <strain evidence="10">NBRC 100468</strain>
    </source>
</reference>
<evidence type="ECO:0000256" key="7">
    <source>
        <dbReference type="SAM" id="MobiDB-lite"/>
    </source>
</evidence>
<dbReference type="InterPro" id="IPR038718">
    <property type="entry name" value="SNF2-like_sf"/>
</dbReference>
<dbReference type="Gene3D" id="3.40.50.300">
    <property type="entry name" value="P-loop containing nucleotide triphosphate hydrolases"/>
    <property type="match status" value="1"/>
</dbReference>
<dbReference type="Gene3D" id="3.40.50.10810">
    <property type="entry name" value="Tandem AAA-ATPase domain"/>
    <property type="match status" value="1"/>
</dbReference>
<dbReference type="EMBL" id="JANBPU010000070">
    <property type="protein sequence ID" value="KAJ1917488.1"/>
    <property type="molecule type" value="Genomic_DNA"/>
</dbReference>
<dbReference type="PANTHER" id="PTHR45626">
    <property type="entry name" value="TRANSCRIPTION TERMINATION FACTOR 2-RELATED"/>
    <property type="match status" value="1"/>
</dbReference>
<dbReference type="Proteomes" id="UP001150538">
    <property type="component" value="Unassembled WGS sequence"/>
</dbReference>
<evidence type="ECO:0000256" key="2">
    <source>
        <dbReference type="ARBA" id="ARBA00022741"/>
    </source>
</evidence>
<dbReference type="PROSITE" id="PS51194">
    <property type="entry name" value="HELICASE_CTER"/>
    <property type="match status" value="1"/>
</dbReference>
<protein>
    <submittedName>
        <fullName evidence="10">Uncharacterized protein</fullName>
    </submittedName>
</protein>
<evidence type="ECO:0000256" key="3">
    <source>
        <dbReference type="ARBA" id="ARBA00022771"/>
    </source>
</evidence>
<dbReference type="InterPro" id="IPR001650">
    <property type="entry name" value="Helicase_C-like"/>
</dbReference>
<dbReference type="InterPro" id="IPR027417">
    <property type="entry name" value="P-loop_NTPase"/>
</dbReference>
<keyword evidence="1" id="KW-0479">Metal-binding</keyword>
<dbReference type="GO" id="GO:0008270">
    <property type="term" value="F:zinc ion binding"/>
    <property type="evidence" value="ECO:0007669"/>
    <property type="project" value="UniProtKB-KW"/>
</dbReference>
<dbReference type="CDD" id="cd18008">
    <property type="entry name" value="DEXDc_SHPRH-like"/>
    <property type="match status" value="1"/>
</dbReference>
<feature type="region of interest" description="Disordered" evidence="7">
    <location>
        <begin position="730"/>
        <end position="761"/>
    </location>
</feature>
<evidence type="ECO:0000256" key="4">
    <source>
        <dbReference type="ARBA" id="ARBA00022801"/>
    </source>
</evidence>
<sequence>MSQYRTAPRIIDDSDDDDEQLLPVKVIATNNRRKQVIVDDSDNDSEDTPTLYRKATVQPFNSNNNDDEDKNNNNKIYNSTMKEALVDVLVDSVNSMKINEYINNKFKTTTRDISGGEVSSGFGLTEEHESFIEELESGKVEIKDYRAPKPQEGGTRNVKLGNKPEQLENSDEDEEDFDPKRITFNHQIPPQDRLQTPPGMTINLMEHQRIGLTWMVKQELNPKYRGGILADDMGLGKTVQMLSLMMQRPPKPNPKGGDSQILSHRVLIIATLSLIHQWENEIKEKLSQDLKILVYHGPARKKYCRLPTFALYDVVLTTYDTLGRDCEGLRDSGQHDVVNEVEERQRDMDTLKNTKNSPLFRTQWRRVILDEAHQVKNHRTNASKSIVYLVAKYRWCLTGTPIHNSLMDLFSLTRFLRIKSLQSLAAFKEYSILWDSKLSSREHLQQRRLLDAKNLLGEFVLKREKTGMVDGKPLLTLPEFKIEREELELTPPERLYYQFLEQGKEYINYMGEGGGVEEYRKSFGAILVLINRLRQATCHPSLTDMTKQVFFNDPCLLKSLLKQFVCSRKGQDLSSVNTLLSKLPKQVLTQLVLKKSSLNLMKCTACGVSEKSEHIIAMCGHVVCDKCLGESEDQGHVFFYGKKGDRDMDCHFGFKESDTVSISNFIKWVEVFFEDKELVDSSSVSKKLGSLSEAILGYKYTDGNRGQEIDSLMDSLNNLTIAGGPKPVDLDLISNRKSQPDGSNSDSDDDNNGTNGKNNKELDDELIEQVLSYFPPSCRIPMYPPTAKTKKILSIIKNISKTNPGDKIVIFSYFGKYMEYLEETFRREGIGCIKVDGKVNGIARSEMIRKFSKDRETKVLVLSILVGSVGLNLTRANRVIMADLWWNPAIEMQAVDRVRRIGQTKPVTIYRLAAKNTIDDRILDVQKTKQSIISSVIGSENDLLGDEETGDKAEKGAIVAAKPSMREMMYMAYGKGSA</sequence>
<dbReference type="InterPro" id="IPR014001">
    <property type="entry name" value="Helicase_ATP-bd"/>
</dbReference>
<keyword evidence="4" id="KW-0378">Hydrolase</keyword>
<dbReference type="SMART" id="SM00490">
    <property type="entry name" value="HELICc"/>
    <property type="match status" value="1"/>
</dbReference>
<evidence type="ECO:0000259" key="9">
    <source>
        <dbReference type="PROSITE" id="PS51194"/>
    </source>
</evidence>
<evidence type="ECO:0000313" key="11">
    <source>
        <dbReference type="Proteomes" id="UP001150538"/>
    </source>
</evidence>
<dbReference type="PROSITE" id="PS51192">
    <property type="entry name" value="HELICASE_ATP_BIND_1"/>
    <property type="match status" value="1"/>
</dbReference>
<dbReference type="InterPro" id="IPR000330">
    <property type="entry name" value="SNF2_N"/>
</dbReference>
<keyword evidence="5" id="KW-0862">Zinc</keyword>
<keyword evidence="11" id="KW-1185">Reference proteome</keyword>
<feature type="domain" description="Helicase ATP-binding" evidence="8">
    <location>
        <begin position="218"/>
        <end position="419"/>
    </location>
</feature>
<feature type="region of interest" description="Disordered" evidence="7">
    <location>
        <begin position="142"/>
        <end position="176"/>
    </location>
</feature>
<dbReference type="Pfam" id="PF00176">
    <property type="entry name" value="SNF2-rel_dom"/>
    <property type="match status" value="1"/>
</dbReference>
<name>A0A9W7ZWB5_9FUNG</name>
<proteinExistence type="predicted"/>
<dbReference type="InterPro" id="IPR050628">
    <property type="entry name" value="SNF2_RAD54_helicase_TF"/>
</dbReference>
<dbReference type="PROSITE" id="PS00518">
    <property type="entry name" value="ZF_RING_1"/>
    <property type="match status" value="1"/>
</dbReference>
<dbReference type="CDD" id="cd18793">
    <property type="entry name" value="SF2_C_SNF"/>
    <property type="match status" value="1"/>
</dbReference>
<dbReference type="GO" id="GO:0005634">
    <property type="term" value="C:nucleus"/>
    <property type="evidence" value="ECO:0007669"/>
    <property type="project" value="TreeGrafter"/>
</dbReference>
<dbReference type="SUPFAM" id="SSF52540">
    <property type="entry name" value="P-loop containing nucleoside triphosphate hydrolases"/>
    <property type="match status" value="2"/>
</dbReference>
<dbReference type="InterPro" id="IPR017907">
    <property type="entry name" value="Znf_RING_CS"/>
</dbReference>
<dbReference type="GO" id="GO:0008094">
    <property type="term" value="F:ATP-dependent activity, acting on DNA"/>
    <property type="evidence" value="ECO:0007669"/>
    <property type="project" value="TreeGrafter"/>
</dbReference>
<dbReference type="InterPro" id="IPR049730">
    <property type="entry name" value="SNF2/RAD54-like_C"/>
</dbReference>
<dbReference type="OrthoDB" id="448448at2759"/>
<evidence type="ECO:0000259" key="8">
    <source>
        <dbReference type="PROSITE" id="PS51192"/>
    </source>
</evidence>
<evidence type="ECO:0000256" key="1">
    <source>
        <dbReference type="ARBA" id="ARBA00022723"/>
    </source>
</evidence>
<gene>
    <name evidence="10" type="ORF">H4219_003170</name>
</gene>
<dbReference type="SMART" id="SM00487">
    <property type="entry name" value="DEXDc"/>
    <property type="match status" value="1"/>
</dbReference>